<feature type="transmembrane region" description="Helical" evidence="9">
    <location>
        <begin position="41"/>
        <end position="65"/>
    </location>
</feature>
<dbReference type="Proteomes" id="UP000694871">
    <property type="component" value="Unplaced"/>
</dbReference>
<evidence type="ECO:0000256" key="3">
    <source>
        <dbReference type="ARBA" id="ARBA00022989"/>
    </source>
</evidence>
<evidence type="ECO:0000256" key="2">
    <source>
        <dbReference type="ARBA" id="ARBA00022692"/>
    </source>
</evidence>
<organism evidence="11 12">
    <name type="scientific">Gekko japonicus</name>
    <name type="common">Schlegel's Japanese gecko</name>
    <dbReference type="NCBI Taxonomy" id="146911"/>
    <lineage>
        <taxon>Eukaryota</taxon>
        <taxon>Metazoa</taxon>
        <taxon>Chordata</taxon>
        <taxon>Craniata</taxon>
        <taxon>Vertebrata</taxon>
        <taxon>Euteleostomi</taxon>
        <taxon>Lepidosauria</taxon>
        <taxon>Squamata</taxon>
        <taxon>Bifurcata</taxon>
        <taxon>Gekkota</taxon>
        <taxon>Gekkonidae</taxon>
        <taxon>Gekkoninae</taxon>
        <taxon>Gekko</taxon>
    </lineage>
</organism>
<evidence type="ECO:0000256" key="6">
    <source>
        <dbReference type="ARBA" id="ARBA00023170"/>
    </source>
</evidence>
<evidence type="ECO:0000256" key="1">
    <source>
        <dbReference type="ARBA" id="ARBA00004141"/>
    </source>
</evidence>
<name>A0ABM1KH30_GEKJA</name>
<evidence type="ECO:0000256" key="7">
    <source>
        <dbReference type="ARBA" id="ARBA00023224"/>
    </source>
</evidence>
<dbReference type="Gene3D" id="1.20.1070.10">
    <property type="entry name" value="Rhodopsin 7-helix transmembrane proteins"/>
    <property type="match status" value="1"/>
</dbReference>
<dbReference type="RefSeq" id="XP_015273017.1">
    <property type="nucleotide sequence ID" value="XM_015417531.1"/>
</dbReference>
<feature type="transmembrane region" description="Helical" evidence="9">
    <location>
        <begin position="218"/>
        <end position="242"/>
    </location>
</feature>
<accession>A0ABM1KH30</accession>
<evidence type="ECO:0000256" key="9">
    <source>
        <dbReference type="SAM" id="Phobius"/>
    </source>
</evidence>
<evidence type="ECO:0000313" key="12">
    <source>
        <dbReference type="RefSeq" id="XP_015273017.1"/>
    </source>
</evidence>
<dbReference type="SUPFAM" id="SSF81321">
    <property type="entry name" value="Family A G protein-coupled receptor-like"/>
    <property type="match status" value="1"/>
</dbReference>
<protein>
    <submittedName>
        <fullName evidence="12">Mas-related G-protein coupled receptor member H-like</fullName>
    </submittedName>
</protein>
<evidence type="ECO:0000259" key="10">
    <source>
        <dbReference type="PROSITE" id="PS50262"/>
    </source>
</evidence>
<dbReference type="PROSITE" id="PS00237">
    <property type="entry name" value="G_PROTEIN_RECEP_F1_1"/>
    <property type="match status" value="1"/>
</dbReference>
<comment type="similarity">
    <text evidence="8">Belongs to the G-protein coupled receptor 1 family.</text>
</comment>
<evidence type="ECO:0000313" key="11">
    <source>
        <dbReference type="Proteomes" id="UP000694871"/>
    </source>
</evidence>
<reference evidence="12" key="1">
    <citation type="submission" date="2025-08" db="UniProtKB">
        <authorList>
            <consortium name="RefSeq"/>
        </authorList>
    </citation>
    <scope>IDENTIFICATION</scope>
</reference>
<dbReference type="PANTHER" id="PTHR11334:SF69">
    <property type="entry name" value="G-PROTEIN COUPLED RECEPTORS FAMILY 1 PROFILE DOMAIN-CONTAINING PROTEIN"/>
    <property type="match status" value="1"/>
</dbReference>
<keyword evidence="11" id="KW-1185">Reference proteome</keyword>
<dbReference type="InterPro" id="IPR000276">
    <property type="entry name" value="GPCR_Rhodpsn"/>
</dbReference>
<feature type="transmembrane region" description="Helical" evidence="9">
    <location>
        <begin position="77"/>
        <end position="98"/>
    </location>
</feature>
<feature type="transmembrane region" description="Helical" evidence="9">
    <location>
        <begin position="152"/>
        <end position="173"/>
    </location>
</feature>
<feature type="domain" description="G-protein coupled receptors family 1 profile" evidence="10">
    <location>
        <begin position="53"/>
        <end position="272"/>
    </location>
</feature>
<dbReference type="GeneID" id="107115765"/>
<keyword evidence="7 8" id="KW-0807">Transducer</keyword>
<dbReference type="InterPro" id="IPR017452">
    <property type="entry name" value="GPCR_Rhodpsn_7TM"/>
</dbReference>
<dbReference type="PRINTS" id="PR00237">
    <property type="entry name" value="GPCRRHODOPSN"/>
</dbReference>
<dbReference type="InterPro" id="IPR026234">
    <property type="entry name" value="MRGPCRFAMILY"/>
</dbReference>
<feature type="transmembrane region" description="Helical" evidence="9">
    <location>
        <begin position="254"/>
        <end position="275"/>
    </location>
</feature>
<keyword evidence="6 8" id="KW-0675">Receptor</keyword>
<dbReference type="PROSITE" id="PS50262">
    <property type="entry name" value="G_PROTEIN_RECEP_F1_2"/>
    <property type="match status" value="1"/>
</dbReference>
<gene>
    <name evidence="12" type="primary">LOC107115765</name>
</gene>
<keyword evidence="4 8" id="KW-0297">G-protein coupled receptor</keyword>
<evidence type="ECO:0000256" key="5">
    <source>
        <dbReference type="ARBA" id="ARBA00023136"/>
    </source>
</evidence>
<evidence type="ECO:0000256" key="8">
    <source>
        <dbReference type="RuleBase" id="RU000688"/>
    </source>
</evidence>
<feature type="transmembrane region" description="Helical" evidence="9">
    <location>
        <begin position="179"/>
        <end position="206"/>
    </location>
</feature>
<feature type="transmembrane region" description="Helical" evidence="9">
    <location>
        <begin position="118"/>
        <end position="140"/>
    </location>
</feature>
<proteinExistence type="inferred from homology"/>
<keyword evidence="5 9" id="KW-0472">Membrane</keyword>
<sequence>MSNSSQMPLSTVETGEEYEGYDSMSTYANRSEYTRDYTPEIIVISVCILGLVGNGIIICLLGFCIKRSSFTTYILNLAVADFGVLTAALGTNLLPIVFKYDCEHLFRFFHELFNVTYTAGQFLLTVIGIERCVLVFFPIWHRCHQPPHLSTIVSTIIWVISLLVCELPFILHWNLEFDYWELCFFMNALLCLPLLSISTLALFIKVHFKSQRHKWGKLLVAISLALLFFLIFAFPFNVLYILNYWYCSAYHHLYVWGFFCTSINSSVNPVIYFLIGRKKRSRTRESLKVILERVFKEEENGGRPPVQMSALMSP</sequence>
<comment type="subcellular location">
    <subcellularLocation>
        <location evidence="1">Membrane</location>
        <topology evidence="1">Multi-pass membrane protein</topology>
    </subcellularLocation>
</comment>
<dbReference type="PRINTS" id="PR02108">
    <property type="entry name" value="MRGPCRFAMILY"/>
</dbReference>
<keyword evidence="2 8" id="KW-0812">Transmembrane</keyword>
<dbReference type="PANTHER" id="PTHR11334">
    <property type="entry name" value="MAS-RELATED G-PROTEIN COUPLED RECEPTOR"/>
    <property type="match status" value="1"/>
</dbReference>
<keyword evidence="3 9" id="KW-1133">Transmembrane helix</keyword>
<evidence type="ECO:0000256" key="4">
    <source>
        <dbReference type="ARBA" id="ARBA00023040"/>
    </source>
</evidence>
<dbReference type="Pfam" id="PF00001">
    <property type="entry name" value="7tm_1"/>
    <property type="match status" value="1"/>
</dbReference>